<organism evidence="2 3">
    <name type="scientific">Sedimentibacter hydroxybenzoicus DSM 7310</name>
    <dbReference type="NCBI Taxonomy" id="1123245"/>
    <lineage>
        <taxon>Bacteria</taxon>
        <taxon>Bacillati</taxon>
        <taxon>Bacillota</taxon>
        <taxon>Tissierellia</taxon>
        <taxon>Sedimentibacter</taxon>
    </lineage>
</organism>
<dbReference type="Proteomes" id="UP000611629">
    <property type="component" value="Unassembled WGS sequence"/>
</dbReference>
<gene>
    <name evidence="2" type="ORF">HZF24_02390</name>
</gene>
<name>A0A974BHJ6_SEDHY</name>
<dbReference type="RefSeq" id="WP_179236649.1">
    <property type="nucleotide sequence ID" value="NZ_JACBNQ010000001.1"/>
</dbReference>
<keyword evidence="1" id="KW-0812">Transmembrane</keyword>
<comment type="caution">
    <text evidence="2">The sequence shown here is derived from an EMBL/GenBank/DDBJ whole genome shotgun (WGS) entry which is preliminary data.</text>
</comment>
<accession>A0A974BHJ6</accession>
<keyword evidence="1" id="KW-0472">Membrane</keyword>
<dbReference type="EMBL" id="JACBNQ010000001">
    <property type="protein sequence ID" value="NYB72986.1"/>
    <property type="molecule type" value="Genomic_DNA"/>
</dbReference>
<reference evidence="2" key="1">
    <citation type="submission" date="2020-07" db="EMBL/GenBank/DDBJ databases">
        <title>Genomic analysis of a strain of Sedimentibacter Hydroxybenzoicus DSM7310.</title>
        <authorList>
            <person name="Ma S."/>
        </authorList>
    </citation>
    <scope>NUCLEOTIDE SEQUENCE</scope>
    <source>
        <strain evidence="2">DSM 7310</strain>
    </source>
</reference>
<evidence type="ECO:0000256" key="1">
    <source>
        <dbReference type="SAM" id="Phobius"/>
    </source>
</evidence>
<proteinExistence type="predicted"/>
<evidence type="ECO:0000313" key="3">
    <source>
        <dbReference type="Proteomes" id="UP000611629"/>
    </source>
</evidence>
<keyword evidence="1" id="KW-1133">Transmembrane helix</keyword>
<sequence length="292" mass="34338">MKNIKNASILKLGLILIIISYVVGALYSMSLVLKEPVFLKHYYESHIHRRSVKSIHLITNSNDDRQITGIEFPQLPENFAYVSLRNVWNNDNGYDRTNEFAHYDYKILYFEFINVDEDLSSGEEESIVLDKAEIRYMNGDVQYVDIGKIVLHKNFKLNEFFYDSSSSSSSDFSSKLYTRVLKDIYINNIESSFDDELEGFLEMTVNNLKQQDIQYPMSFNSREYINFNSNYIYDDLNDMRRYNVYDVIKIISITDSEGNKGYELLYNLDYEPIGVISSEKEIIDYLRYRGVK</sequence>
<dbReference type="AlphaFoldDB" id="A0A974BHJ6"/>
<feature type="transmembrane region" description="Helical" evidence="1">
    <location>
        <begin position="12"/>
        <end position="33"/>
    </location>
</feature>
<evidence type="ECO:0000313" key="2">
    <source>
        <dbReference type="EMBL" id="NYB72986.1"/>
    </source>
</evidence>
<keyword evidence="3" id="KW-1185">Reference proteome</keyword>
<protein>
    <recommendedName>
        <fullName evidence="4">DUF4825 domain-containing protein</fullName>
    </recommendedName>
</protein>
<evidence type="ECO:0008006" key="4">
    <source>
        <dbReference type="Google" id="ProtNLM"/>
    </source>
</evidence>